<dbReference type="SMART" id="SM00954">
    <property type="entry name" value="RelA_SpoT"/>
    <property type="match status" value="1"/>
</dbReference>
<dbReference type="CDD" id="cd05399">
    <property type="entry name" value="NT_Rel-Spo_like"/>
    <property type="match status" value="1"/>
</dbReference>
<dbReference type="InterPro" id="IPR043519">
    <property type="entry name" value="NT_sf"/>
</dbReference>
<dbReference type="PANTHER" id="PTHR21262">
    <property type="entry name" value="GUANOSINE-3',5'-BIS DIPHOSPHATE 3'-PYROPHOSPHOHYDROLASE"/>
    <property type="match status" value="1"/>
</dbReference>
<dbReference type="Proteomes" id="UP001363151">
    <property type="component" value="Unassembled WGS sequence"/>
</dbReference>
<dbReference type="SUPFAM" id="SSF81301">
    <property type="entry name" value="Nucleotidyltransferase"/>
    <property type="match status" value="1"/>
</dbReference>
<name>A0ABR1G8K7_AURAN</name>
<feature type="signal peptide" evidence="2">
    <location>
        <begin position="1"/>
        <end position="18"/>
    </location>
</feature>
<gene>
    <name evidence="4" type="ORF">SO694_00004333</name>
</gene>
<feature type="chain" id="PRO_5046341410" description="RelA/SpoT domain-containing protein" evidence="2">
    <location>
        <begin position="19"/>
        <end position="748"/>
    </location>
</feature>
<dbReference type="EMBL" id="JBBJCI010000040">
    <property type="protein sequence ID" value="KAK7249686.1"/>
    <property type="molecule type" value="Genomic_DNA"/>
</dbReference>
<evidence type="ECO:0000256" key="1">
    <source>
        <dbReference type="SAM" id="MobiDB-lite"/>
    </source>
</evidence>
<dbReference type="PANTHER" id="PTHR21262:SF31">
    <property type="entry name" value="GTP PYROPHOSPHOKINASE"/>
    <property type="match status" value="1"/>
</dbReference>
<keyword evidence="2" id="KW-0732">Signal</keyword>
<organism evidence="4 5">
    <name type="scientific">Aureococcus anophagefferens</name>
    <name type="common">Harmful bloom alga</name>
    <dbReference type="NCBI Taxonomy" id="44056"/>
    <lineage>
        <taxon>Eukaryota</taxon>
        <taxon>Sar</taxon>
        <taxon>Stramenopiles</taxon>
        <taxon>Ochrophyta</taxon>
        <taxon>Pelagophyceae</taxon>
        <taxon>Pelagomonadales</taxon>
        <taxon>Pelagomonadaceae</taxon>
        <taxon>Aureococcus</taxon>
    </lineage>
</organism>
<dbReference type="SUPFAM" id="SSF109604">
    <property type="entry name" value="HD-domain/PDEase-like"/>
    <property type="match status" value="1"/>
</dbReference>
<protein>
    <recommendedName>
        <fullName evidence="3">RelA/SpoT domain-containing protein</fullName>
    </recommendedName>
</protein>
<dbReference type="InterPro" id="IPR007685">
    <property type="entry name" value="RelA_SpoT"/>
</dbReference>
<accession>A0ABR1G8K7</accession>
<feature type="region of interest" description="Disordered" evidence="1">
    <location>
        <begin position="602"/>
        <end position="634"/>
    </location>
</feature>
<dbReference type="Gene3D" id="3.30.460.10">
    <property type="entry name" value="Beta Polymerase, domain 2"/>
    <property type="match status" value="1"/>
</dbReference>
<keyword evidence="5" id="KW-1185">Reference proteome</keyword>
<evidence type="ECO:0000259" key="3">
    <source>
        <dbReference type="SMART" id="SM00954"/>
    </source>
</evidence>
<evidence type="ECO:0000313" key="5">
    <source>
        <dbReference type="Proteomes" id="UP001363151"/>
    </source>
</evidence>
<dbReference type="Pfam" id="PF04607">
    <property type="entry name" value="RelA_SpoT"/>
    <property type="match status" value="1"/>
</dbReference>
<evidence type="ECO:0000256" key="2">
    <source>
        <dbReference type="SAM" id="SignalP"/>
    </source>
</evidence>
<feature type="region of interest" description="Disordered" evidence="1">
    <location>
        <begin position="19"/>
        <end position="56"/>
    </location>
</feature>
<proteinExistence type="predicted"/>
<reference evidence="4 5" key="1">
    <citation type="submission" date="2024-03" db="EMBL/GenBank/DDBJ databases">
        <title>Aureococcus anophagefferens CCMP1851 and Kratosvirus quantuckense: Draft genome of a second virus-susceptible host strain in the model system.</title>
        <authorList>
            <person name="Chase E."/>
            <person name="Truchon A.R."/>
            <person name="Schepens W."/>
            <person name="Wilhelm S.W."/>
        </authorList>
    </citation>
    <scope>NUCLEOTIDE SEQUENCE [LARGE SCALE GENOMIC DNA]</scope>
    <source>
        <strain evidence="4 5">CCMP1851</strain>
    </source>
</reference>
<sequence>MRRLGVVAFAAAVGLCPGLQTTRAPAPPAQTRRRTNTPPKNGNGVPIATTSLGANPTDDDWWTPFLVRPGQDEAYAILSDFQRGEAADDAFDHAVHGAKFLDDPESGAFPTRRAVLSNVLEGEVSSSWWGAILEAFDKTSSSESELFDAAWQRVRADLGPAGADAAGDVSRKAHAATKLLHTWASMTSTPAEAKLVLARGARIAAYIARTPFGGDADMVAAALLCEAHEALDGLRLEEIRASVGPEAAGLVRCLNNLSQLYRLQRARWDAEGDELWRCDQDVRHDFADDELLYTCRLPSSHAKNLRQMLVAVAGDFRALPLLLVRHLEKLHEECGSAAAAREASLLEAASEHIKATVPNVKPSTRARDALDVLAPLADRFGLNQLKNDLEDAAFERLAPATRSQILKALDRKRDDRSVVRGDVSARLRRLMVEDDVLMNAVESLRVSTREKEPYSVWRKQRKLRARAEANVEVDGFSTVVDPSGDEVLYPLDTIALRIVLDPTALAPDASAAAKATRVAAGEALCYHALNLVQAAWQPLQNRTKDYVARPKANGYQSLHTTVLMRLHGASYPFEVQIRTRDMHLVAEFGSAAHALYSGARPAPVPVAPPPPREEEAAVEVPGEPLEGEAESSAIGARLGKSMGDRLRAERIFVLASGGRVLTVGANDNAVDVRKALLRDLEHDAGEGALVTGGGLWLDDERARGHLEINGKRLEWLQSLSTKLLNGDEVRWVEDPEAAHGELEETPRP</sequence>
<evidence type="ECO:0000313" key="4">
    <source>
        <dbReference type="EMBL" id="KAK7249686.1"/>
    </source>
</evidence>
<dbReference type="Gene3D" id="1.10.3210.10">
    <property type="entry name" value="Hypothetical protein af1432"/>
    <property type="match status" value="1"/>
</dbReference>
<comment type="caution">
    <text evidence="4">The sequence shown here is derived from an EMBL/GenBank/DDBJ whole genome shotgun (WGS) entry which is preliminary data.</text>
</comment>
<dbReference type="Pfam" id="PF13328">
    <property type="entry name" value="HD_4"/>
    <property type="match status" value="1"/>
</dbReference>
<feature type="domain" description="RelA/SpoT" evidence="3">
    <location>
        <begin position="448"/>
        <end position="600"/>
    </location>
</feature>